<evidence type="ECO:0000256" key="1">
    <source>
        <dbReference type="SAM" id="MobiDB-lite"/>
    </source>
</evidence>
<evidence type="ECO:0000313" key="2">
    <source>
        <dbReference type="EMBL" id="SCU77065.1"/>
    </source>
</evidence>
<organism evidence="2">
    <name type="scientific">Cupriavidus necator</name>
    <name type="common">Alcaligenes eutrophus</name>
    <name type="synonym">Ralstonia eutropha</name>
    <dbReference type="NCBI Taxonomy" id="106590"/>
    <lineage>
        <taxon>Bacteria</taxon>
        <taxon>Pseudomonadati</taxon>
        <taxon>Pseudomonadota</taxon>
        <taxon>Betaproteobacteria</taxon>
        <taxon>Burkholderiales</taxon>
        <taxon>Burkholderiaceae</taxon>
        <taxon>Cupriavidus</taxon>
    </lineage>
</organism>
<reference evidence="2" key="1">
    <citation type="submission" date="2016-09" db="EMBL/GenBank/DDBJ databases">
        <authorList>
            <person name="Capua I."/>
            <person name="De Benedictis P."/>
            <person name="Joannis T."/>
            <person name="Lombin L.H."/>
            <person name="Cattoli G."/>
        </authorList>
    </citation>
    <scope>NUCLEOTIDE SEQUENCE</scope>
    <source>
        <strain evidence="2">B9</strain>
    </source>
</reference>
<accession>A0A1K0JD42</accession>
<gene>
    <name evidence="2" type="ORF">CNECB9_3590007</name>
</gene>
<name>A0A1K0JD42_CUPNE</name>
<proteinExistence type="predicted"/>
<feature type="region of interest" description="Disordered" evidence="1">
    <location>
        <begin position="249"/>
        <end position="279"/>
    </location>
</feature>
<sequence length="335" mass="37825">MRRCFSHRRAQRHSLVQHILNPQVFHRRLNAGLVDDTVSLRCIRVPGPHFCAGHLHRHKQRRTLDQSRKRNAAPICPEQQRARRLVACRLSRDRALSRRQRYAYAGREFSKSPLSVEAEIVQIPLLEISGQRAHALDSRVPAPVDRTQTDHPALDHVARHSTFDTHWPDHRLGAQRIALANRIALGQGHAEFGFVAPMRPRVWVMNHVARFDLEHRWRRRIHLAKAHRLRRRGQRVNLAMPVRVKNARPVAPPFAGRSRMSRGAQDHRGPTDTSQLQQATPAAISSAIACEPAMFIVSQANGVIEIIRLAGDALPCSHLPTPSSGFPNPADVGGR</sequence>
<dbReference type="EMBL" id="FMSH01000289">
    <property type="protein sequence ID" value="SCU77065.1"/>
    <property type="molecule type" value="Genomic_DNA"/>
</dbReference>
<dbReference type="AlphaFoldDB" id="A0A1K0JD42"/>
<protein>
    <submittedName>
        <fullName evidence="2">Uncharacterized protein</fullName>
    </submittedName>
</protein>